<dbReference type="InterPro" id="IPR057948">
    <property type="entry name" value="TPR_TRIP12_N"/>
</dbReference>
<proteinExistence type="predicted"/>
<evidence type="ECO:0000256" key="3">
    <source>
        <dbReference type="ARBA" id="ARBA00022679"/>
    </source>
</evidence>
<comment type="caution">
    <text evidence="6">The sequence shown here is derived from an EMBL/GenBank/DDBJ whole genome shotgun (WGS) entry which is preliminary data.</text>
</comment>
<dbReference type="InterPro" id="IPR011989">
    <property type="entry name" value="ARM-like"/>
</dbReference>
<dbReference type="SUPFAM" id="SSF48371">
    <property type="entry name" value="ARM repeat"/>
    <property type="match status" value="1"/>
</dbReference>
<dbReference type="PANTHER" id="PTHR45670">
    <property type="entry name" value="E3 UBIQUITIN-PROTEIN LIGASE TRIP12"/>
    <property type="match status" value="1"/>
</dbReference>
<evidence type="ECO:0000313" key="7">
    <source>
        <dbReference type="Proteomes" id="UP000807115"/>
    </source>
</evidence>
<sequence length="272" mass="28421">METRSSSRKRAAAAASSSASKRPRRNSSSSSSSAPPPMEPSPSSRRRSRAAAAADKGKDPDPSSSDHPSPPVPDEDADVPFPQSFTSASTALQGLLRRLGAGLDDLLPSSSSAPSSATSGHLKRILAGLQAHGDESRQLQSLMQLCEMLSIGTEDSLAAFPVDAFVPILVGMLGREDEPATAGASPDVMLLAARALANLVDVLPSSCSAVVHYGAIQCFCARLLTIEYMDLAEQSLQALKKISLEHPTACLRAGALMAVLSYLDFFSTGVQV</sequence>
<gene>
    <name evidence="6" type="ORF">BDA96_04G001700</name>
</gene>
<feature type="compositionally biased region" description="Low complexity" evidence="4">
    <location>
        <begin position="12"/>
        <end position="33"/>
    </location>
</feature>
<comment type="catalytic activity">
    <reaction evidence="1">
        <text>S-ubiquitinyl-[E2 ubiquitin-conjugating enzyme]-L-cysteine + [acceptor protein]-L-lysine = [E2 ubiquitin-conjugating enzyme]-L-cysteine + N(6)-ubiquitinyl-[acceptor protein]-L-lysine.</text>
        <dbReference type="EC" id="2.3.2.26"/>
    </reaction>
</comment>
<accession>A0A921QZF5</accession>
<dbReference type="GO" id="GO:0006511">
    <property type="term" value="P:ubiquitin-dependent protein catabolic process"/>
    <property type="evidence" value="ECO:0007669"/>
    <property type="project" value="InterPro"/>
</dbReference>
<feature type="domain" description="E3 ubiquitin-protein ligase TRIP12-like TPR repeats" evidence="5">
    <location>
        <begin position="105"/>
        <end position="252"/>
    </location>
</feature>
<dbReference type="Gene3D" id="1.25.10.10">
    <property type="entry name" value="Leucine-rich Repeat Variant"/>
    <property type="match status" value="1"/>
</dbReference>
<dbReference type="Pfam" id="PF25579">
    <property type="entry name" value="TPR_TRIP12_N"/>
    <property type="match status" value="1"/>
</dbReference>
<reference evidence="6" key="1">
    <citation type="journal article" date="2019" name="BMC Genomics">
        <title>A new reference genome for Sorghum bicolor reveals high levels of sequence similarity between sweet and grain genotypes: implications for the genetics of sugar metabolism.</title>
        <authorList>
            <person name="Cooper E.A."/>
            <person name="Brenton Z.W."/>
            <person name="Flinn B.S."/>
            <person name="Jenkins J."/>
            <person name="Shu S."/>
            <person name="Flowers D."/>
            <person name="Luo F."/>
            <person name="Wang Y."/>
            <person name="Xia P."/>
            <person name="Barry K."/>
            <person name="Daum C."/>
            <person name="Lipzen A."/>
            <person name="Yoshinaga Y."/>
            <person name="Schmutz J."/>
            <person name="Saski C."/>
            <person name="Vermerris W."/>
            <person name="Kresovich S."/>
        </authorList>
    </citation>
    <scope>NUCLEOTIDE SEQUENCE</scope>
</reference>
<name>A0A921QZF5_SORBI</name>
<reference evidence="6" key="2">
    <citation type="submission" date="2020-10" db="EMBL/GenBank/DDBJ databases">
        <authorList>
            <person name="Cooper E.A."/>
            <person name="Brenton Z.W."/>
            <person name="Flinn B.S."/>
            <person name="Jenkins J."/>
            <person name="Shu S."/>
            <person name="Flowers D."/>
            <person name="Luo F."/>
            <person name="Wang Y."/>
            <person name="Xia P."/>
            <person name="Barry K."/>
            <person name="Daum C."/>
            <person name="Lipzen A."/>
            <person name="Yoshinaga Y."/>
            <person name="Schmutz J."/>
            <person name="Saski C."/>
            <person name="Vermerris W."/>
            <person name="Kresovich S."/>
        </authorList>
    </citation>
    <scope>NUCLEOTIDE SEQUENCE</scope>
</reference>
<keyword evidence="3" id="KW-0808">Transferase</keyword>
<evidence type="ECO:0000313" key="6">
    <source>
        <dbReference type="EMBL" id="KAG0531179.1"/>
    </source>
</evidence>
<dbReference type="PANTHER" id="PTHR45670:SF4">
    <property type="entry name" value="HECT-TYPE E3 UBIQUITIN TRANSFERASE"/>
    <property type="match status" value="1"/>
</dbReference>
<feature type="region of interest" description="Disordered" evidence="4">
    <location>
        <begin position="1"/>
        <end position="83"/>
    </location>
</feature>
<dbReference type="EC" id="2.3.2.26" evidence="2"/>
<dbReference type="GO" id="GO:0061630">
    <property type="term" value="F:ubiquitin protein ligase activity"/>
    <property type="evidence" value="ECO:0007669"/>
    <property type="project" value="UniProtKB-EC"/>
</dbReference>
<organism evidence="6 7">
    <name type="scientific">Sorghum bicolor</name>
    <name type="common">Sorghum</name>
    <name type="synonym">Sorghum vulgare</name>
    <dbReference type="NCBI Taxonomy" id="4558"/>
    <lineage>
        <taxon>Eukaryota</taxon>
        <taxon>Viridiplantae</taxon>
        <taxon>Streptophyta</taxon>
        <taxon>Embryophyta</taxon>
        <taxon>Tracheophyta</taxon>
        <taxon>Spermatophyta</taxon>
        <taxon>Magnoliopsida</taxon>
        <taxon>Liliopsida</taxon>
        <taxon>Poales</taxon>
        <taxon>Poaceae</taxon>
        <taxon>PACMAD clade</taxon>
        <taxon>Panicoideae</taxon>
        <taxon>Andropogonodae</taxon>
        <taxon>Andropogoneae</taxon>
        <taxon>Sorghinae</taxon>
        <taxon>Sorghum</taxon>
    </lineage>
</organism>
<protein>
    <recommendedName>
        <fullName evidence="2">HECT-type E3 ubiquitin transferase</fullName>
        <ecNumber evidence="2">2.3.2.26</ecNumber>
    </recommendedName>
</protein>
<dbReference type="Proteomes" id="UP000807115">
    <property type="component" value="Chromosome 4"/>
</dbReference>
<evidence type="ECO:0000259" key="5">
    <source>
        <dbReference type="Pfam" id="PF25579"/>
    </source>
</evidence>
<feature type="compositionally biased region" description="Basic residues" evidence="4">
    <location>
        <begin position="1"/>
        <end position="11"/>
    </location>
</feature>
<dbReference type="AlphaFoldDB" id="A0A921QZF5"/>
<dbReference type="InterPro" id="IPR045322">
    <property type="entry name" value="HECTD1/TRIP12-like"/>
</dbReference>
<dbReference type="EMBL" id="CM027683">
    <property type="protein sequence ID" value="KAG0531179.1"/>
    <property type="molecule type" value="Genomic_DNA"/>
</dbReference>
<evidence type="ECO:0000256" key="4">
    <source>
        <dbReference type="SAM" id="MobiDB-lite"/>
    </source>
</evidence>
<evidence type="ECO:0000256" key="1">
    <source>
        <dbReference type="ARBA" id="ARBA00000885"/>
    </source>
</evidence>
<dbReference type="InterPro" id="IPR016024">
    <property type="entry name" value="ARM-type_fold"/>
</dbReference>
<evidence type="ECO:0000256" key="2">
    <source>
        <dbReference type="ARBA" id="ARBA00012485"/>
    </source>
</evidence>